<dbReference type="STRING" id="1293054.HSACCH_00807"/>
<keyword evidence="1 3" id="KW-0472">Membrane</keyword>
<dbReference type="InterPro" id="IPR006665">
    <property type="entry name" value="OmpA-like"/>
</dbReference>
<feature type="domain" description="OmpA-like" evidence="4">
    <location>
        <begin position="116"/>
        <end position="249"/>
    </location>
</feature>
<dbReference type="Pfam" id="PF00691">
    <property type="entry name" value="OmpA"/>
    <property type="match status" value="1"/>
</dbReference>
<dbReference type="Proteomes" id="UP000012063">
    <property type="component" value="Unassembled WGS sequence"/>
</dbReference>
<comment type="caution">
    <text evidence="5">The sequence shown here is derived from an EMBL/GenBank/DDBJ whole genome shotgun (WGS) entry which is preliminary data.</text>
</comment>
<accession>M5DYJ4</accession>
<keyword evidence="3" id="KW-0812">Transmembrane</keyword>
<dbReference type="AlphaFoldDB" id="M5DYJ4"/>
<dbReference type="CDD" id="cd07185">
    <property type="entry name" value="OmpA_C-like"/>
    <property type="match status" value="1"/>
</dbReference>
<evidence type="ECO:0000256" key="3">
    <source>
        <dbReference type="SAM" id="Phobius"/>
    </source>
</evidence>
<dbReference type="InterPro" id="IPR050330">
    <property type="entry name" value="Bact_OuterMem_StrucFunc"/>
</dbReference>
<name>M5DYJ4_9FIRM</name>
<feature type="transmembrane region" description="Helical" evidence="3">
    <location>
        <begin position="20"/>
        <end position="43"/>
    </location>
</feature>
<dbReference type="SUPFAM" id="SSF103088">
    <property type="entry name" value="OmpA-like"/>
    <property type="match status" value="1"/>
</dbReference>
<protein>
    <submittedName>
        <fullName evidence="5">Putative periplasmic protein</fullName>
    </submittedName>
</protein>
<evidence type="ECO:0000256" key="2">
    <source>
        <dbReference type="SAM" id="Coils"/>
    </source>
</evidence>
<dbReference type="RefSeq" id="WP_005488043.1">
    <property type="nucleotide sequence ID" value="NZ_CAUI01000005.1"/>
</dbReference>
<evidence type="ECO:0000259" key="4">
    <source>
        <dbReference type="PROSITE" id="PS51123"/>
    </source>
</evidence>
<dbReference type="InParanoid" id="M5DYJ4"/>
<sequence length="262" mass="30367">MLNFFRKNKTDSEDEKTNFWISYADVLAALLLMFILLLSVVMLDVKNTEIKALKDQQEAKNLKKQLDIKEEKIEKQKNEIEAKTQEIDKLLGVREEIIIALQQKFADTDLSLEIDSQTGAIRLPGGVFFDTDSTEITDEGIKFLESFIPQYVGILLGPDFKEYVAQIIIEGHTDDVGSYMYNLELSQNRAFEVVTQIYDGSFTDFEYKNRLRDYLTANGRSYSQPIKNQNGEINRERSRRVEFKFRLKDTEMINDIKNTLGE</sequence>
<dbReference type="EMBL" id="CAUI01000005">
    <property type="protein sequence ID" value="CCU78668.1"/>
    <property type="molecule type" value="Genomic_DNA"/>
</dbReference>
<evidence type="ECO:0000313" key="6">
    <source>
        <dbReference type="Proteomes" id="UP000012063"/>
    </source>
</evidence>
<dbReference type="InterPro" id="IPR036737">
    <property type="entry name" value="OmpA-like_sf"/>
</dbReference>
<dbReference type="Gene3D" id="3.30.1330.60">
    <property type="entry name" value="OmpA-like domain"/>
    <property type="match status" value="1"/>
</dbReference>
<reference evidence="6" key="1">
    <citation type="journal article" date="2013" name="Genome Announc.">
        <title>Genome Sequence of Halanaerobium saccharolyticum subsp. saccharolyticum Strain DSM 6643T, a Halophilic Hydrogen-Producing Bacterium.</title>
        <authorList>
            <person name="Kivisto A."/>
            <person name="Larjo A."/>
            <person name="Ciranna A."/>
            <person name="Santala V."/>
            <person name="Roos C."/>
            <person name="Karp M."/>
        </authorList>
    </citation>
    <scope>NUCLEOTIDE SEQUENCE [LARGE SCALE GENOMIC DNA]</scope>
    <source>
        <strain evidence="6">DSM 6643</strain>
    </source>
</reference>
<dbReference type="GO" id="GO:0016020">
    <property type="term" value="C:membrane"/>
    <property type="evidence" value="ECO:0007669"/>
    <property type="project" value="UniProtKB-UniRule"/>
</dbReference>
<keyword evidence="6" id="KW-1185">Reference proteome</keyword>
<proteinExistence type="predicted"/>
<organism evidence="5 6">
    <name type="scientific">Halanaerobium saccharolyticum subsp. saccharolyticum DSM 6643</name>
    <dbReference type="NCBI Taxonomy" id="1293054"/>
    <lineage>
        <taxon>Bacteria</taxon>
        <taxon>Bacillati</taxon>
        <taxon>Bacillota</taxon>
        <taxon>Clostridia</taxon>
        <taxon>Halanaerobiales</taxon>
        <taxon>Halanaerobiaceae</taxon>
        <taxon>Halanaerobium</taxon>
    </lineage>
</organism>
<evidence type="ECO:0000313" key="5">
    <source>
        <dbReference type="EMBL" id="CCU78668.1"/>
    </source>
</evidence>
<dbReference type="PANTHER" id="PTHR30329">
    <property type="entry name" value="STATOR ELEMENT OF FLAGELLAR MOTOR COMPLEX"/>
    <property type="match status" value="1"/>
</dbReference>
<keyword evidence="3" id="KW-1133">Transmembrane helix</keyword>
<dbReference type="PROSITE" id="PS51123">
    <property type="entry name" value="OMPA_2"/>
    <property type="match status" value="1"/>
</dbReference>
<keyword evidence="2" id="KW-0175">Coiled coil</keyword>
<gene>
    <name evidence="5" type="ORF">HSACCH_00807</name>
</gene>
<feature type="coiled-coil region" evidence="2">
    <location>
        <begin position="45"/>
        <end position="93"/>
    </location>
</feature>
<dbReference type="PANTHER" id="PTHR30329:SF21">
    <property type="entry name" value="LIPOPROTEIN YIAD-RELATED"/>
    <property type="match status" value="1"/>
</dbReference>
<evidence type="ECO:0000256" key="1">
    <source>
        <dbReference type="PROSITE-ProRule" id="PRU00473"/>
    </source>
</evidence>
<dbReference type="eggNOG" id="COG1360">
    <property type="taxonomic scope" value="Bacteria"/>
</dbReference>